<dbReference type="RefSeq" id="WP_068724316.1">
    <property type="nucleotide sequence ID" value="NZ_LSKU01000001.1"/>
</dbReference>
<dbReference type="Gene3D" id="1.20.58.760">
    <property type="entry name" value="Peptidase M41"/>
    <property type="match status" value="1"/>
</dbReference>
<dbReference type="Pfam" id="PF00004">
    <property type="entry name" value="AAA"/>
    <property type="match status" value="1"/>
</dbReference>
<keyword evidence="3" id="KW-0645">Protease</keyword>
<keyword evidence="9" id="KW-0482">Metalloprotease</keyword>
<dbReference type="FunFam" id="3.40.50.300:FF:001025">
    <property type="entry name" value="ATPase family, AAA domain-containing 2B"/>
    <property type="match status" value="1"/>
</dbReference>
<evidence type="ECO:0000256" key="11">
    <source>
        <dbReference type="RuleBase" id="RU003651"/>
    </source>
</evidence>
<keyword evidence="7" id="KW-0862">Zinc</keyword>
<dbReference type="SUPFAM" id="SSF52540">
    <property type="entry name" value="P-loop containing nucleoside triphosphate hydrolases"/>
    <property type="match status" value="1"/>
</dbReference>
<protein>
    <submittedName>
        <fullName evidence="14">ATPase</fullName>
    </submittedName>
</protein>
<evidence type="ECO:0000256" key="12">
    <source>
        <dbReference type="SAM" id="Phobius"/>
    </source>
</evidence>
<sequence>MAKHIFWGIIPALFIFFAFIGLNIGPLLFLTLIGGLAFYLTEKKGGIPGLHQEIKKKNHIVGKTIVTFEDIGGLERTKQELKEALDFLIHSEEMKEYGIRPLKGILMDGPPGTGKTLLAKAAADYTGSVFVASSGSEFIEMYVGVGAQRVRDLFKEAKTLAKKQQKNSAIIFIDEIDVIGGKRDANSQREYDQTLNQLLTEMDGIQSRDQPQILVIAATNRKDMLDPALLRPGRFDRHILVDLPDKNARKKILEIHTSNKPLASDVDLNQIAIETYQFSGAQLESVANEAAIYAMRDKSKEIKSKHFSSAIDKVIMGEQMDRTASQQEKRRVAIHELGHAIVAENVKPGSISQVALRPRGQALGYVRHNPQEEQYLHTRESLEQQIMIALGGSVAEEIFYGHRSTGSKNDFEQALNLVNYLIDTGLTSLGIVNTNYISKDKLEKESNEILNLLLQKTSNLLQSHKEVIVKALEHLENEEVLSGNEFREMIRQLSNETMISQIG</sequence>
<comment type="caution">
    <text evidence="14">The sequence shown here is derived from an EMBL/GenBank/DDBJ whole genome shotgun (WGS) entry which is preliminary data.</text>
</comment>
<dbReference type="EMBL" id="LSKU01000001">
    <property type="protein sequence ID" value="KXG43607.1"/>
    <property type="molecule type" value="Genomic_DNA"/>
</dbReference>
<dbReference type="AlphaFoldDB" id="A0A135L3W7"/>
<keyword evidence="5 11" id="KW-0547">Nucleotide-binding</keyword>
<evidence type="ECO:0000256" key="8">
    <source>
        <dbReference type="ARBA" id="ARBA00022840"/>
    </source>
</evidence>
<comment type="similarity">
    <text evidence="2">In the C-terminal section; belongs to the peptidase M41 family.</text>
</comment>
<dbReference type="GO" id="GO:0006508">
    <property type="term" value="P:proteolysis"/>
    <property type="evidence" value="ECO:0007669"/>
    <property type="project" value="UniProtKB-KW"/>
</dbReference>
<evidence type="ECO:0000313" key="14">
    <source>
        <dbReference type="EMBL" id="KXG43607.1"/>
    </source>
</evidence>
<evidence type="ECO:0000256" key="7">
    <source>
        <dbReference type="ARBA" id="ARBA00022833"/>
    </source>
</evidence>
<dbReference type="GO" id="GO:0005886">
    <property type="term" value="C:plasma membrane"/>
    <property type="evidence" value="ECO:0007669"/>
    <property type="project" value="TreeGrafter"/>
</dbReference>
<gene>
    <name evidence="14" type="ORF">U473_05950</name>
</gene>
<evidence type="ECO:0000256" key="4">
    <source>
        <dbReference type="ARBA" id="ARBA00022723"/>
    </source>
</evidence>
<dbReference type="OrthoDB" id="9809379at2"/>
<evidence type="ECO:0000259" key="13">
    <source>
        <dbReference type="SMART" id="SM00382"/>
    </source>
</evidence>
<dbReference type="SUPFAM" id="SSF140990">
    <property type="entry name" value="FtsH protease domain-like"/>
    <property type="match status" value="1"/>
</dbReference>
<dbReference type="GO" id="GO:0030163">
    <property type="term" value="P:protein catabolic process"/>
    <property type="evidence" value="ECO:0007669"/>
    <property type="project" value="TreeGrafter"/>
</dbReference>
<dbReference type="InterPro" id="IPR027417">
    <property type="entry name" value="P-loop_NTPase"/>
</dbReference>
<accession>A0A135L3W7</accession>
<evidence type="ECO:0000256" key="3">
    <source>
        <dbReference type="ARBA" id="ARBA00022670"/>
    </source>
</evidence>
<comment type="similarity">
    <text evidence="11">Belongs to the AAA ATPase family.</text>
</comment>
<keyword evidence="8 11" id="KW-0067">ATP-binding</keyword>
<dbReference type="Pfam" id="PF17862">
    <property type="entry name" value="AAA_lid_3"/>
    <property type="match status" value="1"/>
</dbReference>
<keyword evidence="12" id="KW-0812">Transmembrane</keyword>
<dbReference type="Gene3D" id="3.40.50.300">
    <property type="entry name" value="P-loop containing nucleotide triphosphate hydrolases"/>
    <property type="match status" value="1"/>
</dbReference>
<feature type="domain" description="AAA+ ATPase" evidence="13">
    <location>
        <begin position="101"/>
        <end position="245"/>
    </location>
</feature>
<dbReference type="PROSITE" id="PS00674">
    <property type="entry name" value="AAA"/>
    <property type="match status" value="1"/>
</dbReference>
<dbReference type="InterPro" id="IPR000642">
    <property type="entry name" value="Peptidase_M41"/>
</dbReference>
<dbReference type="InterPro" id="IPR041569">
    <property type="entry name" value="AAA_lid_3"/>
</dbReference>
<dbReference type="InterPro" id="IPR003960">
    <property type="entry name" value="ATPase_AAA_CS"/>
</dbReference>
<dbReference type="STRING" id="1413211.U473_05950"/>
<keyword evidence="10" id="KW-0175">Coiled coil</keyword>
<dbReference type="PANTHER" id="PTHR23076:SF97">
    <property type="entry name" value="ATP-DEPENDENT ZINC METALLOPROTEASE YME1L1"/>
    <property type="match status" value="1"/>
</dbReference>
<reference evidence="14 15" key="1">
    <citation type="submission" date="2016-02" db="EMBL/GenBank/DDBJ databases">
        <title>Draft Genome for Tepidibacillus decaturensis nov. sp. Strain Z9, an Anaerobic, Moderately Thermophilic and Heterotrophic Bacterium from Deep Subsurface of the Illinois Basin, USA.</title>
        <authorList>
            <person name="Dong Y."/>
            <person name="Chang J.Y."/>
            <person name="Sanford R."/>
            <person name="Fouke B.W."/>
        </authorList>
    </citation>
    <scope>NUCLEOTIDE SEQUENCE [LARGE SCALE GENOMIC DNA]</scope>
    <source>
        <strain evidence="14 15">Z9</strain>
    </source>
</reference>
<dbReference type="GO" id="GO:0004222">
    <property type="term" value="F:metalloendopeptidase activity"/>
    <property type="evidence" value="ECO:0007669"/>
    <property type="project" value="InterPro"/>
</dbReference>
<proteinExistence type="inferred from homology"/>
<dbReference type="GO" id="GO:0046872">
    <property type="term" value="F:metal ion binding"/>
    <property type="evidence" value="ECO:0007669"/>
    <property type="project" value="UniProtKB-KW"/>
</dbReference>
<dbReference type="GO" id="GO:0004176">
    <property type="term" value="F:ATP-dependent peptidase activity"/>
    <property type="evidence" value="ECO:0007669"/>
    <property type="project" value="InterPro"/>
</dbReference>
<keyword evidence="15" id="KW-1185">Reference proteome</keyword>
<dbReference type="FunFam" id="1.10.8.60:FF:000001">
    <property type="entry name" value="ATP-dependent zinc metalloprotease FtsH"/>
    <property type="match status" value="1"/>
</dbReference>
<organism evidence="14 15">
    <name type="scientific">Tepidibacillus decaturensis</name>
    <dbReference type="NCBI Taxonomy" id="1413211"/>
    <lineage>
        <taxon>Bacteria</taxon>
        <taxon>Bacillati</taxon>
        <taxon>Bacillota</taxon>
        <taxon>Bacilli</taxon>
        <taxon>Bacillales</taxon>
        <taxon>Bacillaceae</taxon>
        <taxon>Tepidibacillus</taxon>
    </lineage>
</organism>
<comment type="cofactor">
    <cofactor evidence="1">
        <name>Zn(2+)</name>
        <dbReference type="ChEBI" id="CHEBI:29105"/>
    </cofactor>
</comment>
<dbReference type="Pfam" id="PF01434">
    <property type="entry name" value="Peptidase_M41"/>
    <property type="match status" value="1"/>
</dbReference>
<dbReference type="GO" id="GO:0016887">
    <property type="term" value="F:ATP hydrolysis activity"/>
    <property type="evidence" value="ECO:0007669"/>
    <property type="project" value="InterPro"/>
</dbReference>
<keyword evidence="6" id="KW-0378">Hydrolase</keyword>
<evidence type="ECO:0000256" key="5">
    <source>
        <dbReference type="ARBA" id="ARBA00022741"/>
    </source>
</evidence>
<dbReference type="PANTHER" id="PTHR23076">
    <property type="entry name" value="METALLOPROTEASE M41 FTSH"/>
    <property type="match status" value="1"/>
</dbReference>
<dbReference type="Proteomes" id="UP000070352">
    <property type="component" value="Unassembled WGS sequence"/>
</dbReference>
<evidence type="ECO:0000256" key="1">
    <source>
        <dbReference type="ARBA" id="ARBA00001947"/>
    </source>
</evidence>
<keyword evidence="12" id="KW-1133">Transmembrane helix</keyword>
<dbReference type="InterPro" id="IPR037219">
    <property type="entry name" value="Peptidase_M41-like"/>
</dbReference>
<dbReference type="SMART" id="SM00382">
    <property type="entry name" value="AAA"/>
    <property type="match status" value="1"/>
</dbReference>
<evidence type="ECO:0000256" key="10">
    <source>
        <dbReference type="ARBA" id="ARBA00023054"/>
    </source>
</evidence>
<dbReference type="Gene3D" id="1.10.8.60">
    <property type="match status" value="1"/>
</dbReference>
<evidence type="ECO:0000256" key="2">
    <source>
        <dbReference type="ARBA" id="ARBA00010044"/>
    </source>
</evidence>
<keyword evidence="4" id="KW-0479">Metal-binding</keyword>
<dbReference type="GO" id="GO:0005524">
    <property type="term" value="F:ATP binding"/>
    <property type="evidence" value="ECO:0007669"/>
    <property type="project" value="UniProtKB-KW"/>
</dbReference>
<dbReference type="InterPro" id="IPR003593">
    <property type="entry name" value="AAA+_ATPase"/>
</dbReference>
<evidence type="ECO:0000313" key="15">
    <source>
        <dbReference type="Proteomes" id="UP000070352"/>
    </source>
</evidence>
<feature type="transmembrane region" description="Helical" evidence="12">
    <location>
        <begin position="12"/>
        <end position="40"/>
    </location>
</feature>
<evidence type="ECO:0000256" key="9">
    <source>
        <dbReference type="ARBA" id="ARBA00023049"/>
    </source>
</evidence>
<keyword evidence="12" id="KW-0472">Membrane</keyword>
<dbReference type="InterPro" id="IPR003959">
    <property type="entry name" value="ATPase_AAA_core"/>
</dbReference>
<evidence type="ECO:0000256" key="6">
    <source>
        <dbReference type="ARBA" id="ARBA00022801"/>
    </source>
</evidence>
<name>A0A135L3W7_9BACI</name>